<dbReference type="GO" id="GO:0003677">
    <property type="term" value="F:DNA binding"/>
    <property type="evidence" value="ECO:0007669"/>
    <property type="project" value="UniProtKB-KW"/>
</dbReference>
<evidence type="ECO:0000259" key="2">
    <source>
        <dbReference type="PROSITE" id="PS50943"/>
    </source>
</evidence>
<protein>
    <submittedName>
        <fullName evidence="3">DNA-binding protein</fullName>
    </submittedName>
</protein>
<dbReference type="PROSITE" id="PS50943">
    <property type="entry name" value="HTH_CROC1"/>
    <property type="match status" value="1"/>
</dbReference>
<accession>A0A2G9YHC3</accession>
<dbReference type="Proteomes" id="UP000231292">
    <property type="component" value="Unassembled WGS sequence"/>
</dbReference>
<evidence type="ECO:0000313" key="4">
    <source>
        <dbReference type="Proteomes" id="UP000231292"/>
    </source>
</evidence>
<dbReference type="SUPFAM" id="SSF47413">
    <property type="entry name" value="lambda repressor-like DNA-binding domains"/>
    <property type="match status" value="1"/>
</dbReference>
<comment type="caution">
    <text evidence="3">The sequence shown here is derived from an EMBL/GenBank/DDBJ whole genome shotgun (WGS) entry which is preliminary data.</text>
</comment>
<dbReference type="Gene3D" id="1.10.260.40">
    <property type="entry name" value="lambda repressor-like DNA-binding domains"/>
    <property type="match status" value="1"/>
</dbReference>
<dbReference type="PANTHER" id="PTHR46558:SF11">
    <property type="entry name" value="HTH-TYPE TRANSCRIPTIONAL REGULATOR XRE"/>
    <property type="match status" value="1"/>
</dbReference>
<dbReference type="AlphaFoldDB" id="A0A2G9YHC3"/>
<dbReference type="InterPro" id="IPR010982">
    <property type="entry name" value="Lambda_DNA-bd_dom_sf"/>
</dbReference>
<dbReference type="InterPro" id="IPR001387">
    <property type="entry name" value="Cro/C1-type_HTH"/>
</dbReference>
<evidence type="ECO:0000256" key="1">
    <source>
        <dbReference type="ARBA" id="ARBA00023125"/>
    </source>
</evidence>
<proteinExistence type="predicted"/>
<dbReference type="SMART" id="SM00530">
    <property type="entry name" value="HTH_XRE"/>
    <property type="match status" value="1"/>
</dbReference>
<reference evidence="3 4" key="1">
    <citation type="submission" date="2017-09" db="EMBL/GenBank/DDBJ databases">
        <title>Depth-based differentiation of microbial function through sediment-hosted aquifers and enrichment of novel symbionts in the deep terrestrial subsurface.</title>
        <authorList>
            <person name="Probst A.J."/>
            <person name="Ladd B."/>
            <person name="Jarett J.K."/>
            <person name="Geller-Mcgrath D.E."/>
            <person name="Sieber C.M."/>
            <person name="Emerson J.B."/>
            <person name="Anantharaman K."/>
            <person name="Thomas B.C."/>
            <person name="Malmstrom R."/>
            <person name="Stieglmeier M."/>
            <person name="Klingl A."/>
            <person name="Woyke T."/>
            <person name="Ryan C.M."/>
            <person name="Banfield J.F."/>
        </authorList>
    </citation>
    <scope>NUCLEOTIDE SEQUENCE [LARGE SCALE GENOMIC DNA]</scope>
    <source>
        <strain evidence="3">CG23_combo_of_CG06-09_8_20_14_all_41_10</strain>
    </source>
</reference>
<dbReference type="Pfam" id="PF01381">
    <property type="entry name" value="HTH_3"/>
    <property type="match status" value="1"/>
</dbReference>
<feature type="domain" description="HTH cro/C1-type" evidence="2">
    <location>
        <begin position="6"/>
        <end position="61"/>
    </location>
</feature>
<keyword evidence="1 3" id="KW-0238">DNA-binding</keyword>
<dbReference type="EMBL" id="PCRK01000184">
    <property type="protein sequence ID" value="PIP18625.1"/>
    <property type="molecule type" value="Genomic_DNA"/>
</dbReference>
<gene>
    <name evidence="3" type="ORF">COX41_07200</name>
</gene>
<name>A0A2G9YHC3_9BACT</name>
<sequence length="66" mass="7536">MLAENIKKYRKRLKLTQEALSRKAGISYNTIIKLESRGIVDPRMETLKKLASAFNVSIDELVGRKT</sequence>
<evidence type="ECO:0000313" key="3">
    <source>
        <dbReference type="EMBL" id="PIP18625.1"/>
    </source>
</evidence>
<organism evidence="3 4">
    <name type="scientific">Candidatus Sherwoodlollariibacterium unditelluris</name>
    <dbReference type="NCBI Taxonomy" id="1974757"/>
    <lineage>
        <taxon>Bacteria</taxon>
        <taxon>Pseudomonadati</taxon>
        <taxon>Candidatus Omnitrophota</taxon>
        <taxon>Candidatus Sherwoodlollariibacterium</taxon>
    </lineage>
</organism>
<dbReference type="PANTHER" id="PTHR46558">
    <property type="entry name" value="TRACRIPTIONAL REGULATORY PROTEIN-RELATED-RELATED"/>
    <property type="match status" value="1"/>
</dbReference>
<dbReference type="CDD" id="cd00093">
    <property type="entry name" value="HTH_XRE"/>
    <property type="match status" value="1"/>
</dbReference>